<protein>
    <submittedName>
        <fullName evidence="2">Uma2 family endonuclease</fullName>
    </submittedName>
</protein>
<proteinExistence type="predicted"/>
<keyword evidence="2" id="KW-0255">Endonuclease</keyword>
<reference evidence="3" key="1">
    <citation type="journal article" date="2019" name="Int. J. Syst. Evol. Microbiol.">
        <title>The Global Catalogue of Microorganisms (GCM) 10K type strain sequencing project: providing services to taxonomists for standard genome sequencing and annotation.</title>
        <authorList>
            <consortium name="The Broad Institute Genomics Platform"/>
            <consortium name="The Broad Institute Genome Sequencing Center for Infectious Disease"/>
            <person name="Wu L."/>
            <person name="Ma J."/>
        </authorList>
    </citation>
    <scope>NUCLEOTIDE SEQUENCE [LARGE SCALE GENOMIC DNA]</scope>
    <source>
        <strain evidence="3">CGMCC 4.7400</strain>
    </source>
</reference>
<keyword evidence="2" id="KW-0540">Nuclease</keyword>
<comment type="caution">
    <text evidence="2">The sequence shown here is derived from an EMBL/GenBank/DDBJ whole genome shotgun (WGS) entry which is preliminary data.</text>
</comment>
<dbReference type="PANTHER" id="PTHR35400:SF3">
    <property type="entry name" value="SLL1072 PROTEIN"/>
    <property type="match status" value="1"/>
</dbReference>
<dbReference type="PANTHER" id="PTHR35400">
    <property type="entry name" value="SLR1083 PROTEIN"/>
    <property type="match status" value="1"/>
</dbReference>
<feature type="domain" description="Putative restriction endonuclease" evidence="1">
    <location>
        <begin position="13"/>
        <end position="181"/>
    </location>
</feature>
<accession>A0ABW2W5C6</accession>
<dbReference type="CDD" id="cd06260">
    <property type="entry name" value="DUF820-like"/>
    <property type="match status" value="1"/>
</dbReference>
<dbReference type="InterPro" id="IPR008538">
    <property type="entry name" value="Uma2"/>
</dbReference>
<dbReference type="GO" id="GO:0004519">
    <property type="term" value="F:endonuclease activity"/>
    <property type="evidence" value="ECO:0007669"/>
    <property type="project" value="UniProtKB-KW"/>
</dbReference>
<name>A0ABW2W5C6_9ACTN</name>
<dbReference type="SUPFAM" id="SSF52980">
    <property type="entry name" value="Restriction endonuclease-like"/>
    <property type="match status" value="1"/>
</dbReference>
<dbReference type="EMBL" id="JBHTEB010000001">
    <property type="protein sequence ID" value="MFD0314685.1"/>
    <property type="molecule type" value="Genomic_DNA"/>
</dbReference>
<organism evidence="2 3">
    <name type="scientific">Streptomyces flavalbus</name>
    <dbReference type="NCBI Taxonomy" id="2665155"/>
    <lineage>
        <taxon>Bacteria</taxon>
        <taxon>Bacillati</taxon>
        <taxon>Actinomycetota</taxon>
        <taxon>Actinomycetes</taxon>
        <taxon>Kitasatosporales</taxon>
        <taxon>Streptomycetaceae</taxon>
        <taxon>Streptomyces</taxon>
    </lineage>
</organism>
<dbReference type="Pfam" id="PF05685">
    <property type="entry name" value="Uma2"/>
    <property type="match status" value="1"/>
</dbReference>
<evidence type="ECO:0000313" key="2">
    <source>
        <dbReference type="EMBL" id="MFD0314685.1"/>
    </source>
</evidence>
<dbReference type="RefSeq" id="WP_381607023.1">
    <property type="nucleotide sequence ID" value="NZ_JBHTEB010000001.1"/>
</dbReference>
<dbReference type="InterPro" id="IPR012296">
    <property type="entry name" value="Nuclease_put_TT1808"/>
</dbReference>
<evidence type="ECO:0000259" key="1">
    <source>
        <dbReference type="Pfam" id="PF05685"/>
    </source>
</evidence>
<dbReference type="Proteomes" id="UP001597023">
    <property type="component" value="Unassembled WGS sequence"/>
</dbReference>
<evidence type="ECO:0000313" key="3">
    <source>
        <dbReference type="Proteomes" id="UP001597023"/>
    </source>
</evidence>
<gene>
    <name evidence="2" type="ORF">ACFQZ6_10675</name>
</gene>
<keyword evidence="2" id="KW-0378">Hydrolase</keyword>
<keyword evidence="3" id="KW-1185">Reference proteome</keyword>
<sequence>MDPYSQKLLLDWFVELETPLGFRAELIEGELYLNPLPNGGHERCISRTVRQVHLDSRTPMMFSANKGLTLKNADGRPQDHVIPDGTFVARADRLFREAPPWMPSAGVRMVMEVTGHRPENDREVKRGCYARGGIPLYLLIDRGAAQSTLFRDPWNDDYREHHTRPFGKPLPLPTPFEFELDTSDFL</sequence>
<dbReference type="Gene3D" id="3.90.1570.10">
    <property type="entry name" value="tt1808, chain A"/>
    <property type="match status" value="1"/>
</dbReference>
<dbReference type="InterPro" id="IPR011335">
    <property type="entry name" value="Restrct_endonuc-II-like"/>
</dbReference>